<gene>
    <name evidence="1" type="ORF">CLAFUR5_11304</name>
</gene>
<accession>A0A9Q8PEP8</accession>
<keyword evidence="2" id="KW-1185">Reference proteome</keyword>
<organism evidence="1 2">
    <name type="scientific">Passalora fulva</name>
    <name type="common">Tomato leaf mold</name>
    <name type="synonym">Cladosporium fulvum</name>
    <dbReference type="NCBI Taxonomy" id="5499"/>
    <lineage>
        <taxon>Eukaryota</taxon>
        <taxon>Fungi</taxon>
        <taxon>Dikarya</taxon>
        <taxon>Ascomycota</taxon>
        <taxon>Pezizomycotina</taxon>
        <taxon>Dothideomycetes</taxon>
        <taxon>Dothideomycetidae</taxon>
        <taxon>Mycosphaerellales</taxon>
        <taxon>Mycosphaerellaceae</taxon>
        <taxon>Fulvia</taxon>
    </lineage>
</organism>
<dbReference type="GeneID" id="71991182"/>
<evidence type="ECO:0000313" key="1">
    <source>
        <dbReference type="EMBL" id="UJO21065.1"/>
    </source>
</evidence>
<name>A0A9Q8PEP8_PASFU</name>
<reference evidence="1" key="1">
    <citation type="submission" date="2021-12" db="EMBL/GenBank/DDBJ databases">
        <authorList>
            <person name="Zaccaron A."/>
            <person name="Stergiopoulos I."/>
        </authorList>
    </citation>
    <scope>NUCLEOTIDE SEQUENCE</scope>
    <source>
        <strain evidence="1">Race5_Kim</strain>
    </source>
</reference>
<dbReference type="EMBL" id="CP090170">
    <property type="protein sequence ID" value="UJO21065.1"/>
    <property type="molecule type" value="Genomic_DNA"/>
</dbReference>
<dbReference type="RefSeq" id="XP_047765431.1">
    <property type="nucleotide sequence ID" value="XM_047910452.1"/>
</dbReference>
<dbReference type="KEGG" id="ffu:CLAFUR5_11304"/>
<reference evidence="1" key="2">
    <citation type="journal article" date="2022" name="Microb. Genom.">
        <title>A chromosome-scale genome assembly of the tomato pathogen Cladosporium fulvum reveals a compartmentalized genome architecture and the presence of a dispensable chromosome.</title>
        <authorList>
            <person name="Zaccaron A.Z."/>
            <person name="Chen L.H."/>
            <person name="Samaras A."/>
            <person name="Stergiopoulos I."/>
        </authorList>
    </citation>
    <scope>NUCLEOTIDE SEQUENCE</scope>
    <source>
        <strain evidence="1">Race5_Kim</strain>
    </source>
</reference>
<sequence>MAAADAVFNMGDLFLNANISGSKKLRRALWLETDPSIAVSTSGLPVVNPLIDSFGTNTLVLIACGWWRPDDGFVTDNGWVKLGRINKSTAQFFQKKSGSWERMILAQPNVWDESGGTRLAVECTFARSMRSMRLDVLHIDTEISLQHAPTVQDLVAAVTQRADQPVAQKAAILRSKLSRSTAYRLHQRDIRSTSRR</sequence>
<dbReference type="Proteomes" id="UP000756132">
    <property type="component" value="Chromosome 8"/>
</dbReference>
<proteinExistence type="predicted"/>
<evidence type="ECO:0000313" key="2">
    <source>
        <dbReference type="Proteomes" id="UP000756132"/>
    </source>
</evidence>
<protein>
    <submittedName>
        <fullName evidence="1">Uncharacterized protein</fullName>
    </submittedName>
</protein>
<dbReference type="AlphaFoldDB" id="A0A9Q8PEP8"/>